<dbReference type="OrthoDB" id="440553at2759"/>
<dbReference type="SUPFAM" id="SSF103473">
    <property type="entry name" value="MFS general substrate transporter"/>
    <property type="match status" value="1"/>
</dbReference>
<comment type="subcellular location">
    <subcellularLocation>
        <location evidence="1">Membrane</location>
        <topology evidence="1">Multi-pass membrane protein</topology>
    </subcellularLocation>
</comment>
<accession>A0A427Y052</accession>
<dbReference type="Gene3D" id="1.10.510.10">
    <property type="entry name" value="Transferase(Phosphotransferase) domain 1"/>
    <property type="match status" value="1"/>
</dbReference>
<dbReference type="GO" id="GO:0015137">
    <property type="term" value="F:citrate transmembrane transporter activity"/>
    <property type="evidence" value="ECO:0007669"/>
    <property type="project" value="UniProtKB-ARBA"/>
</dbReference>
<dbReference type="RefSeq" id="XP_028477881.1">
    <property type="nucleotide sequence ID" value="XM_028621429.1"/>
</dbReference>
<feature type="transmembrane region" description="Helical" evidence="8">
    <location>
        <begin position="221"/>
        <end position="240"/>
    </location>
</feature>
<dbReference type="PANTHER" id="PTHR23502:SF51">
    <property type="entry name" value="QUINIDINE RESISTANCE PROTEIN 1-RELATED"/>
    <property type="match status" value="1"/>
</dbReference>
<keyword evidence="12" id="KW-1185">Reference proteome</keyword>
<dbReference type="FunFam" id="1.20.1720.10:FF:000009">
    <property type="entry name" value="MFS multidrug transporter"/>
    <property type="match status" value="1"/>
</dbReference>
<evidence type="ECO:0000259" key="10">
    <source>
        <dbReference type="PROSITE" id="PS50850"/>
    </source>
</evidence>
<evidence type="ECO:0000256" key="4">
    <source>
        <dbReference type="ARBA" id="ARBA00022989"/>
    </source>
</evidence>
<feature type="transmembrane region" description="Helical" evidence="8">
    <location>
        <begin position="427"/>
        <end position="444"/>
    </location>
</feature>
<dbReference type="InterPro" id="IPR036259">
    <property type="entry name" value="MFS_trans_sf"/>
</dbReference>
<evidence type="ECO:0000259" key="9">
    <source>
        <dbReference type="PROSITE" id="PS50011"/>
    </source>
</evidence>
<dbReference type="STRING" id="105984.A0A427Y052"/>
<dbReference type="SUPFAM" id="SSF56112">
    <property type="entry name" value="Protein kinase-like (PK-like)"/>
    <property type="match status" value="1"/>
</dbReference>
<dbReference type="Pfam" id="PF00069">
    <property type="entry name" value="Pkinase"/>
    <property type="match status" value="1"/>
</dbReference>
<feature type="region of interest" description="Disordered" evidence="7">
    <location>
        <begin position="1"/>
        <end position="45"/>
    </location>
</feature>
<dbReference type="InterPro" id="IPR011009">
    <property type="entry name" value="Kinase-like_dom_sf"/>
</dbReference>
<keyword evidence="3 8" id="KW-0812">Transmembrane</keyword>
<feature type="compositionally biased region" description="Polar residues" evidence="7">
    <location>
        <begin position="854"/>
        <end position="879"/>
    </location>
</feature>
<dbReference type="GO" id="GO:0005524">
    <property type="term" value="F:ATP binding"/>
    <property type="evidence" value="ECO:0007669"/>
    <property type="project" value="InterPro"/>
</dbReference>
<dbReference type="PANTHER" id="PTHR23502">
    <property type="entry name" value="MAJOR FACILITATOR SUPERFAMILY"/>
    <property type="match status" value="1"/>
</dbReference>
<reference evidence="11 12" key="1">
    <citation type="submission" date="2018-11" db="EMBL/GenBank/DDBJ databases">
        <title>Genome sequence of Apiotrichum porosum DSM 27194.</title>
        <authorList>
            <person name="Aliyu H."/>
            <person name="Gorte O."/>
            <person name="Ochsenreither K."/>
        </authorList>
    </citation>
    <scope>NUCLEOTIDE SEQUENCE [LARGE SCALE GENOMIC DNA]</scope>
    <source>
        <strain evidence="11 12">DSM 27194</strain>
    </source>
</reference>
<organism evidence="11 12">
    <name type="scientific">Apiotrichum porosum</name>
    <dbReference type="NCBI Taxonomy" id="105984"/>
    <lineage>
        <taxon>Eukaryota</taxon>
        <taxon>Fungi</taxon>
        <taxon>Dikarya</taxon>
        <taxon>Basidiomycota</taxon>
        <taxon>Agaricomycotina</taxon>
        <taxon>Tremellomycetes</taxon>
        <taxon>Trichosporonales</taxon>
        <taxon>Trichosporonaceae</taxon>
        <taxon>Apiotrichum</taxon>
    </lineage>
</organism>
<feature type="region of interest" description="Disordered" evidence="7">
    <location>
        <begin position="946"/>
        <end position="1045"/>
    </location>
</feature>
<evidence type="ECO:0000313" key="12">
    <source>
        <dbReference type="Proteomes" id="UP000279236"/>
    </source>
</evidence>
<dbReference type="SMART" id="SM00220">
    <property type="entry name" value="S_TKc"/>
    <property type="match status" value="1"/>
</dbReference>
<sequence>MSSPPPATIRNDDLETGDLKLEETGHGPQLPEPQADSKSEDAVTTATEPVEPYTIFTDRQRWLIAIVAAIGATCSPISSNIYVPAIPTLADAFHVSEEKINLTVTVYLIFQAITPAFWGAAADAYGRRPVFIATVLMFTLACIGTALCPTSDYWLLVLMRILQASGASATIAVGAGVIADMALPHERGKFLAVFNVTSTFGPSMGPLLGGVFAYTLGWRSIFWFLTIMGGVVLVPMVLAFPETLRSIVGNGSLPPPILNCTPQACIRRRRSEKEYAQGGLGSDAVAPLPYKRTIFSTLLDQIYHYSEIIIGVCYISNGAGVAVGGIATGRLMDKMYNREKVRVGGDHRTTDEFRLEWVRLSILPWHAGILIVSSIGLGWSMKYHVHVSVPLILNFIFGIGTGFLAVTTIFALDLFPGKGGAVTASFNLTRCLFGAVEVATVQLINKAMGAGWMFVLLSGICLLATPLPLLVEGGGKHHVAHVRLATHIVTGHQAACKILPALHGHPGIPVDWNATLDAIEAHKEMVLLKAFAGAKLAGVVRLEGVLEEGGWTYVFLTLYPHSLSSLAHPVPDVTIVPFFRKLLSAMHTLHMLDISHEDIKRSNVLLDIRGKDVHPILVDFGFSHFWPNNTRGVRSLGGTFDYSSPEKVADDRYDPRANDVWSLGVLLIKMLDIPHPYVDRNDPNETTKMAKRRIVDGDARWQWRDIDMVPGGRAELIMGMLERDPQKRMTIPQVLNHPYLDDPGIIPPATIPPMRLTSKVSRPVSQAVIQDLCFLAHIQGRFVLCETSKKVEQRLYGREPCWEQRWAVILDEWEQRAEIDWEDLPVIPERKSKSLPTRLRPIPSLRHIHLSPVHTPQDQPATEDSAMDVSTTAHQTPSKRATPDKEIVTPPPPATPIPTTKTKSRIKAMKGKNEAEAPTPTRTVLAVTRTVRAAVGGEVKKVMGPSAFGVRSKRPNTVFPNRAGQTKPDSSGSSTAVDSSVGVSGAKSAIPSRVPRPKKNSAAVTIQKKRLPPPVRLSPPEKKLQALALGPPDQAQPPRRSPRFV</sequence>
<feature type="transmembrane region" description="Helical" evidence="8">
    <location>
        <begin position="153"/>
        <end position="178"/>
    </location>
</feature>
<evidence type="ECO:0000256" key="6">
    <source>
        <dbReference type="ARBA" id="ARBA00023180"/>
    </source>
</evidence>
<keyword evidence="4 8" id="KW-1133">Transmembrane helix</keyword>
<dbReference type="EMBL" id="RSCE01000003">
    <property type="protein sequence ID" value="RSH84433.1"/>
    <property type="molecule type" value="Genomic_DNA"/>
</dbReference>
<comment type="caution">
    <text evidence="11">The sequence shown here is derived from an EMBL/GenBank/DDBJ whole genome shotgun (WGS) entry which is preliminary data.</text>
</comment>
<dbReference type="FunFam" id="1.20.1250.20:FF:000172">
    <property type="entry name" value="MFS multidrug resistance transporter"/>
    <property type="match status" value="1"/>
</dbReference>
<feature type="transmembrane region" description="Helical" evidence="8">
    <location>
        <begin position="391"/>
        <end position="415"/>
    </location>
</feature>
<gene>
    <name evidence="11" type="ORF">EHS24_005954</name>
</gene>
<keyword evidence="6" id="KW-0325">Glycoprotein</keyword>
<keyword evidence="5 8" id="KW-0472">Membrane</keyword>
<dbReference type="InterPro" id="IPR008271">
    <property type="entry name" value="Ser/Thr_kinase_AS"/>
</dbReference>
<feature type="transmembrane region" description="Helical" evidence="8">
    <location>
        <begin position="190"/>
        <end position="215"/>
    </location>
</feature>
<evidence type="ECO:0000256" key="2">
    <source>
        <dbReference type="ARBA" id="ARBA00022448"/>
    </source>
</evidence>
<feature type="transmembrane region" description="Helical" evidence="8">
    <location>
        <begin position="102"/>
        <end position="122"/>
    </location>
</feature>
<feature type="transmembrane region" description="Helical" evidence="8">
    <location>
        <begin position="450"/>
        <end position="471"/>
    </location>
</feature>
<dbReference type="Gene3D" id="1.20.1720.10">
    <property type="entry name" value="Multidrug resistance protein D"/>
    <property type="match status" value="1"/>
</dbReference>
<evidence type="ECO:0000313" key="11">
    <source>
        <dbReference type="EMBL" id="RSH84433.1"/>
    </source>
</evidence>
<keyword evidence="2" id="KW-0813">Transport</keyword>
<dbReference type="PROSITE" id="PS00108">
    <property type="entry name" value="PROTEIN_KINASE_ST"/>
    <property type="match status" value="1"/>
</dbReference>
<proteinExistence type="predicted"/>
<dbReference type="InterPro" id="IPR020846">
    <property type="entry name" value="MFS_dom"/>
</dbReference>
<dbReference type="AlphaFoldDB" id="A0A427Y052"/>
<evidence type="ECO:0008006" key="13">
    <source>
        <dbReference type="Google" id="ProtNLM"/>
    </source>
</evidence>
<dbReference type="GO" id="GO:0005886">
    <property type="term" value="C:plasma membrane"/>
    <property type="evidence" value="ECO:0007669"/>
    <property type="project" value="TreeGrafter"/>
</dbReference>
<dbReference type="Pfam" id="PF07690">
    <property type="entry name" value="MFS_1"/>
    <property type="match status" value="1"/>
</dbReference>
<evidence type="ECO:0000256" key="7">
    <source>
        <dbReference type="SAM" id="MobiDB-lite"/>
    </source>
</evidence>
<dbReference type="InterPro" id="IPR000719">
    <property type="entry name" value="Prot_kinase_dom"/>
</dbReference>
<dbReference type="GO" id="GO:0140115">
    <property type="term" value="P:export across plasma membrane"/>
    <property type="evidence" value="ECO:0007669"/>
    <property type="project" value="UniProtKB-ARBA"/>
</dbReference>
<evidence type="ECO:0000256" key="1">
    <source>
        <dbReference type="ARBA" id="ARBA00004141"/>
    </source>
</evidence>
<protein>
    <recommendedName>
        <fullName evidence="13">Major facilitator superfamily (MFS) profile domain-containing protein</fullName>
    </recommendedName>
</protein>
<dbReference type="PROSITE" id="PS50850">
    <property type="entry name" value="MFS"/>
    <property type="match status" value="1"/>
</dbReference>
<evidence type="ECO:0000256" key="8">
    <source>
        <dbReference type="SAM" id="Phobius"/>
    </source>
</evidence>
<evidence type="ECO:0000256" key="3">
    <source>
        <dbReference type="ARBA" id="ARBA00022692"/>
    </source>
</evidence>
<feature type="domain" description="Protein kinase" evidence="9">
    <location>
        <begin position="468"/>
        <end position="740"/>
    </location>
</feature>
<feature type="domain" description="Major facilitator superfamily (MFS) profile" evidence="10">
    <location>
        <begin position="64"/>
        <end position="476"/>
    </location>
</feature>
<feature type="transmembrane region" description="Helical" evidence="8">
    <location>
        <begin position="357"/>
        <end position="379"/>
    </location>
</feature>
<dbReference type="GeneID" id="39590497"/>
<evidence type="ECO:0000256" key="5">
    <source>
        <dbReference type="ARBA" id="ARBA00023136"/>
    </source>
</evidence>
<name>A0A427Y052_9TREE</name>
<feature type="transmembrane region" description="Helical" evidence="8">
    <location>
        <begin position="62"/>
        <end position="82"/>
    </location>
</feature>
<feature type="region of interest" description="Disordered" evidence="7">
    <location>
        <begin position="852"/>
        <end position="903"/>
    </location>
</feature>
<feature type="compositionally biased region" description="Low complexity" evidence="7">
    <location>
        <begin position="970"/>
        <end position="989"/>
    </location>
</feature>
<dbReference type="CDD" id="cd17323">
    <property type="entry name" value="MFS_Tpo1_MDR_like"/>
    <property type="match status" value="1"/>
</dbReference>
<feature type="transmembrane region" description="Helical" evidence="8">
    <location>
        <begin position="129"/>
        <end position="147"/>
    </location>
</feature>
<feature type="compositionally biased region" description="Basic and acidic residues" evidence="7">
    <location>
        <begin position="10"/>
        <end position="25"/>
    </location>
</feature>
<dbReference type="GO" id="GO:0004672">
    <property type="term" value="F:protein kinase activity"/>
    <property type="evidence" value="ECO:0007669"/>
    <property type="project" value="InterPro"/>
</dbReference>
<dbReference type="Proteomes" id="UP000279236">
    <property type="component" value="Unassembled WGS sequence"/>
</dbReference>
<dbReference type="PROSITE" id="PS50011">
    <property type="entry name" value="PROTEIN_KINASE_DOM"/>
    <property type="match status" value="1"/>
</dbReference>
<dbReference type="InterPro" id="IPR011701">
    <property type="entry name" value="MFS"/>
</dbReference>